<protein>
    <submittedName>
        <fullName evidence="1">Unannotated protein</fullName>
    </submittedName>
</protein>
<dbReference type="EMBL" id="CAFBMZ010000009">
    <property type="protein sequence ID" value="CAB4917888.1"/>
    <property type="molecule type" value="Genomic_DNA"/>
</dbReference>
<accession>A0A6J7HF75</accession>
<name>A0A6J7HF75_9ZZZZ</name>
<sequence length="315" mass="36610">MVLFFNAVQVILRNILTGYYRITVRPSDDFDRNLLYKMVWDRRPILEILNEKVASRQYVQSVAPEVPLAHRYFQTKNLSEIDWESLPRNFVIKASHGSGGVLLVHDGAPLKNRLPKNYKKFGWRKYEIHPDNFEREIAIKIFSRLLSKTYGQGLNRGGPEWAYWHNNHYVIIEDFLSLHGRMPVSIVFNIVHGELKLIIWAQVHYPRLGAAESLPSRVIVPPVDIAEISKELQIPTESLKEMIDCSIQISGDMDTLRVDWLICDNGFFFNELTNYCGGGVLKGKHYYKAMSDMWRPKRSDYQQLVAGEAQKNDYY</sequence>
<gene>
    <name evidence="1" type="ORF">UFOPK3684_00216</name>
</gene>
<dbReference type="AlphaFoldDB" id="A0A6J7HF75"/>
<evidence type="ECO:0000313" key="1">
    <source>
        <dbReference type="EMBL" id="CAB4917888.1"/>
    </source>
</evidence>
<reference evidence="1" key="1">
    <citation type="submission" date="2020-05" db="EMBL/GenBank/DDBJ databases">
        <authorList>
            <person name="Chiriac C."/>
            <person name="Salcher M."/>
            <person name="Ghai R."/>
            <person name="Kavagutti S V."/>
        </authorList>
    </citation>
    <scope>NUCLEOTIDE SEQUENCE</scope>
</reference>
<proteinExistence type="predicted"/>
<organism evidence="1">
    <name type="scientific">freshwater metagenome</name>
    <dbReference type="NCBI Taxonomy" id="449393"/>
    <lineage>
        <taxon>unclassified sequences</taxon>
        <taxon>metagenomes</taxon>
        <taxon>ecological metagenomes</taxon>
    </lineage>
</organism>